<dbReference type="OrthoDB" id="9814067at2"/>
<dbReference type="SMART" id="SM00760">
    <property type="entry name" value="Bac_DnaA_C"/>
    <property type="match status" value="1"/>
</dbReference>
<dbReference type="SUPFAM" id="SSF143422">
    <property type="entry name" value="Transposase IS200-like"/>
    <property type="match status" value="1"/>
</dbReference>
<dbReference type="Pfam" id="PF01797">
    <property type="entry name" value="Y1_Tnp"/>
    <property type="match status" value="1"/>
</dbReference>
<dbReference type="RefSeq" id="WP_142930327.1">
    <property type="nucleotide sequence ID" value="NZ_ML660135.1"/>
</dbReference>
<dbReference type="InterPro" id="IPR010921">
    <property type="entry name" value="Trp_repressor/repl_initiator"/>
</dbReference>
<accession>A0A545SKZ4</accession>
<dbReference type="Proteomes" id="UP000319732">
    <property type="component" value="Unassembled WGS sequence"/>
</dbReference>
<feature type="domain" description="Transposase IS200-like" evidence="2">
    <location>
        <begin position="9"/>
        <end position="123"/>
    </location>
</feature>
<gene>
    <name evidence="3" type="ORF">FKG94_28385</name>
</gene>
<dbReference type="InterPro" id="IPR036515">
    <property type="entry name" value="Transposase_17_sf"/>
</dbReference>
<dbReference type="InterPro" id="IPR013159">
    <property type="entry name" value="DnaA_C"/>
</dbReference>
<protein>
    <submittedName>
        <fullName evidence="3">Transposase</fullName>
    </submittedName>
</protein>
<dbReference type="SMART" id="SM01321">
    <property type="entry name" value="Y1_Tnp"/>
    <property type="match status" value="1"/>
</dbReference>
<feature type="domain" description="Chromosomal replication initiator DnaA C-terminal" evidence="1">
    <location>
        <begin position="253"/>
        <end position="321"/>
    </location>
</feature>
<dbReference type="PANTHER" id="PTHR34322">
    <property type="entry name" value="TRANSPOSASE, Y1_TNP DOMAIN-CONTAINING"/>
    <property type="match status" value="1"/>
</dbReference>
<dbReference type="GO" id="GO:0005524">
    <property type="term" value="F:ATP binding"/>
    <property type="evidence" value="ECO:0007669"/>
    <property type="project" value="InterPro"/>
</dbReference>
<dbReference type="PANTHER" id="PTHR34322:SF2">
    <property type="entry name" value="TRANSPOSASE IS200-LIKE DOMAIN-CONTAINING PROTEIN"/>
    <property type="match status" value="1"/>
</dbReference>
<evidence type="ECO:0000259" key="1">
    <source>
        <dbReference type="SMART" id="SM00760"/>
    </source>
</evidence>
<dbReference type="Gene3D" id="1.10.1750.10">
    <property type="match status" value="1"/>
</dbReference>
<keyword evidence="4" id="KW-1185">Reference proteome</keyword>
<dbReference type="SUPFAM" id="SSF48295">
    <property type="entry name" value="TrpR-like"/>
    <property type="match status" value="1"/>
</dbReference>
<dbReference type="AlphaFoldDB" id="A0A545SKZ4"/>
<dbReference type="GO" id="GO:0043565">
    <property type="term" value="F:sequence-specific DNA binding"/>
    <property type="evidence" value="ECO:0007669"/>
    <property type="project" value="InterPro"/>
</dbReference>
<proteinExistence type="predicted"/>
<dbReference type="GO" id="GO:0006275">
    <property type="term" value="P:regulation of DNA replication"/>
    <property type="evidence" value="ECO:0007669"/>
    <property type="project" value="InterPro"/>
</dbReference>
<evidence type="ECO:0000313" key="4">
    <source>
        <dbReference type="Proteomes" id="UP000319732"/>
    </source>
</evidence>
<reference evidence="3 4" key="1">
    <citation type="submission" date="2019-06" db="EMBL/GenBank/DDBJ databases">
        <title>Whole genome sequence for Cellvibrionaceae sp. R142.</title>
        <authorList>
            <person name="Wang G."/>
        </authorList>
    </citation>
    <scope>NUCLEOTIDE SEQUENCE [LARGE SCALE GENOMIC DNA]</scope>
    <source>
        <strain evidence="3 4">R142</strain>
    </source>
</reference>
<dbReference type="GO" id="GO:0006270">
    <property type="term" value="P:DNA replication initiation"/>
    <property type="evidence" value="ECO:0007669"/>
    <property type="project" value="InterPro"/>
</dbReference>
<evidence type="ECO:0000259" key="2">
    <source>
        <dbReference type="SMART" id="SM01321"/>
    </source>
</evidence>
<name>A0A545SKZ4_9GAMM</name>
<sequence>MPRLGRLHIVGGCYHVIGRGLERRYIFKQDVDKEDFLERLGRALDQVRAQCLAWAVMSNHYHLLIRVGAEPLSKLMAPLLGGYAGSYNRRYHRSGYVFQNRYQSILCDADNYLLELVRYIHLNPLKAKIVESLSALDHYRWTGHSGMLGRHRQPWQEVNALLGLFGERLSTARRRYHQFMEEGLQAGGTPDLSGGGLIRSYGGWELATSARKEHTLRIGDERILGDRDFVERALREDEIHLEKSVVRKRQCIDLETLISWVCKYVEVESEQLMQKGRSNALSLAKALICFWGVRELRLTTRQLGDRLGVSPAAVSKSSKRGRDYCLKHNIDIKDIE</sequence>
<comment type="caution">
    <text evidence="3">The sequence shown here is derived from an EMBL/GenBank/DDBJ whole genome shotgun (WGS) entry which is preliminary data.</text>
</comment>
<evidence type="ECO:0000313" key="3">
    <source>
        <dbReference type="EMBL" id="TQV65653.1"/>
    </source>
</evidence>
<dbReference type="GO" id="GO:0004803">
    <property type="term" value="F:transposase activity"/>
    <property type="evidence" value="ECO:0007669"/>
    <property type="project" value="InterPro"/>
</dbReference>
<dbReference type="Gene3D" id="3.30.70.1290">
    <property type="entry name" value="Transposase IS200-like"/>
    <property type="match status" value="1"/>
</dbReference>
<organism evidence="3 4">
    <name type="scientific">Exilibacterium tricleocarpae</name>
    <dbReference type="NCBI Taxonomy" id="2591008"/>
    <lineage>
        <taxon>Bacteria</taxon>
        <taxon>Pseudomonadati</taxon>
        <taxon>Pseudomonadota</taxon>
        <taxon>Gammaproteobacteria</taxon>
        <taxon>Cellvibrionales</taxon>
        <taxon>Cellvibrionaceae</taxon>
        <taxon>Exilibacterium</taxon>
    </lineage>
</organism>
<dbReference type="InterPro" id="IPR002686">
    <property type="entry name" value="Transposase_17"/>
</dbReference>
<dbReference type="GO" id="GO:0006313">
    <property type="term" value="P:DNA transposition"/>
    <property type="evidence" value="ECO:0007669"/>
    <property type="project" value="InterPro"/>
</dbReference>
<dbReference type="EMBL" id="VHSG01000060">
    <property type="protein sequence ID" value="TQV65653.1"/>
    <property type="molecule type" value="Genomic_DNA"/>
</dbReference>